<evidence type="ECO:0000313" key="15">
    <source>
        <dbReference type="EMBL" id="CAK9145264.1"/>
    </source>
</evidence>
<dbReference type="InterPro" id="IPR041888">
    <property type="entry name" value="RING-HC_ZNF598/HEL2"/>
</dbReference>
<comment type="caution">
    <text evidence="15">The sequence shown here is derived from an EMBL/GenBank/DDBJ whole genome shotgun (WGS) entry which is preliminary data.</text>
</comment>
<feature type="region of interest" description="Disordered" evidence="13">
    <location>
        <begin position="385"/>
        <end position="423"/>
    </location>
</feature>
<evidence type="ECO:0000313" key="16">
    <source>
        <dbReference type="Proteomes" id="UP001642360"/>
    </source>
</evidence>
<dbReference type="PROSITE" id="PS50089">
    <property type="entry name" value="ZF_RING_2"/>
    <property type="match status" value="1"/>
</dbReference>
<name>A0ABC8RJX2_9AQUA</name>
<gene>
    <name evidence="15" type="ORF">ILEXP_LOCUS13057</name>
</gene>
<comment type="similarity">
    <text evidence="11">Belongs to the ZNF598/HEL2 family.</text>
</comment>
<dbReference type="InterPro" id="IPR056437">
    <property type="entry name" value="Znf-C2H2_ZNF598/HEL2"/>
</dbReference>
<feature type="compositionally biased region" description="Basic and acidic residues" evidence="13">
    <location>
        <begin position="303"/>
        <end position="322"/>
    </location>
</feature>
<keyword evidence="8" id="KW-0479">Metal-binding</keyword>
<dbReference type="Pfam" id="PF23230">
    <property type="entry name" value="zf-C2H2_13"/>
    <property type="match status" value="1"/>
</dbReference>
<feature type="region of interest" description="Disordered" evidence="13">
    <location>
        <begin position="467"/>
        <end position="516"/>
    </location>
</feature>
<feature type="domain" description="RING-type" evidence="14">
    <location>
        <begin position="5"/>
        <end position="46"/>
    </location>
</feature>
<dbReference type="PANTHER" id="PTHR22938:SF0">
    <property type="entry name" value="E3 UBIQUITIN-PROTEIN LIGASE ZNF598"/>
    <property type="match status" value="1"/>
</dbReference>
<comment type="pathway">
    <text evidence="3">Protein modification; protein ubiquitination.</text>
</comment>
<keyword evidence="7" id="KW-0808">Transferase</keyword>
<dbReference type="Pfam" id="PF23202">
    <property type="entry name" value="PAH_ZNF598"/>
    <property type="match status" value="1"/>
</dbReference>
<evidence type="ECO:0000256" key="9">
    <source>
        <dbReference type="ARBA" id="ARBA00022771"/>
    </source>
</evidence>
<protein>
    <recommendedName>
        <fullName evidence="4">RING-type E3 ubiquitin transferase</fullName>
        <ecNumber evidence="4">2.3.2.27</ecNumber>
    </recommendedName>
</protein>
<evidence type="ECO:0000256" key="11">
    <source>
        <dbReference type="ARBA" id="ARBA00035113"/>
    </source>
</evidence>
<keyword evidence="5" id="KW-0963">Cytoplasm</keyword>
<dbReference type="Pfam" id="PF25447">
    <property type="entry name" value="RING_ZNF598"/>
    <property type="match status" value="1"/>
</dbReference>
<dbReference type="Proteomes" id="UP001642360">
    <property type="component" value="Unassembled WGS sequence"/>
</dbReference>
<dbReference type="EMBL" id="CAUOFW020001469">
    <property type="protein sequence ID" value="CAK9145264.1"/>
    <property type="molecule type" value="Genomic_DNA"/>
</dbReference>
<sequence length="852" mass="94254">MDDSCAVCAETLEWVAYGACGHKEVCSTCVARLRFICNDHCCCICKTESNVVFVTKALGDYTRMINDFSVFPSEAKEGRVGSYWYHEDTQAYFDDSDHYKMIKAMCRLSCSVCDKMGDQPSDGSRRRGKFRNIEQLKGHLFHQHRLLMCSLCLEGRKVFICEQKLYTRAQLNQHINTGDSEVDGSESERGGFMGHPLCEFCRTPFYGHNELYTHMSTEHYTCHICQRQHPGQYEYYKNYDDLENHFSRDHYICEDEACLAKKFVVFQSEAEMKRHNTLDHGGRMSRSKRSAALQIPTSFRYRRGSEQDNRRGMGRTFHHDSSDANQLSMAIQASLETANVDGGYNDPSALSAPVLSNQGETSDNDSIIQPFELLATTDSEPPSRYLQAVSQNSRNGPLEESSFPPLPIVPNTSQQKPKHDHEGLSRNTMATHLRRQNNRKVTVLNAAQAWPAASHVSVPSAISPAHIRPTANNASGLSSSSGQNKPMTDHGPVPASYASSVQARPSPVHEHFSAGSFSSSRNWGSSNMLSHSTSAPNLVDTGFSDSSISDFPPVYAAQPRKFPASGQAMLNVDVHTANKSLVERIRADLEFDHDKYSAFKDISAEYRLGLLDAETYLAYVEQFGLSHLVLELARLCPDTRKQKELVDTYNATLVSNGSRENSWRNGSIHLKDGDGSKKGKVKSVDVGSSGSKDNLADAIISTVRKLQSSYQPSDEEEVLSKDGYRAAKGKSKMVVDEPQVEFSSPSQTLKLKGQSNSLSVGVVSNQILGDGGGKSKQRKKTSKFHRVRLGDGSVAALLDLKNSDPADPNPDLEEEVAVDGSKNSTEGLPVHGVWRNGGGQRLLAKKSRDPKT</sequence>
<dbReference type="InterPro" id="IPR044288">
    <property type="entry name" value="ZNF598/HEL2"/>
</dbReference>
<evidence type="ECO:0000256" key="3">
    <source>
        <dbReference type="ARBA" id="ARBA00004906"/>
    </source>
</evidence>
<dbReference type="EC" id="2.3.2.27" evidence="4"/>
<accession>A0ABC8RJX2</accession>
<evidence type="ECO:0000259" key="14">
    <source>
        <dbReference type="PROSITE" id="PS50089"/>
    </source>
</evidence>
<keyword evidence="9 12" id="KW-0863">Zinc-finger</keyword>
<evidence type="ECO:0000256" key="2">
    <source>
        <dbReference type="ARBA" id="ARBA00004496"/>
    </source>
</evidence>
<dbReference type="AlphaFoldDB" id="A0ABC8RJX2"/>
<feature type="region of interest" description="Disordered" evidence="13">
    <location>
        <begin position="302"/>
        <end position="323"/>
    </location>
</feature>
<feature type="region of interest" description="Disordered" evidence="13">
    <location>
        <begin position="800"/>
        <end position="852"/>
    </location>
</feature>
<evidence type="ECO:0000256" key="5">
    <source>
        <dbReference type="ARBA" id="ARBA00022490"/>
    </source>
</evidence>
<dbReference type="GO" id="GO:0008270">
    <property type="term" value="F:zinc ion binding"/>
    <property type="evidence" value="ECO:0007669"/>
    <property type="project" value="UniProtKB-KW"/>
</dbReference>
<comment type="catalytic activity">
    <reaction evidence="1">
        <text>S-ubiquitinyl-[E2 ubiquitin-conjugating enzyme]-L-cysteine + [acceptor protein]-L-lysine = [E2 ubiquitin-conjugating enzyme]-L-cysteine + N(6)-ubiquitinyl-[acceptor protein]-L-lysine.</text>
        <dbReference type="EC" id="2.3.2.27"/>
    </reaction>
</comment>
<evidence type="ECO:0000256" key="1">
    <source>
        <dbReference type="ARBA" id="ARBA00000900"/>
    </source>
</evidence>
<evidence type="ECO:0000256" key="4">
    <source>
        <dbReference type="ARBA" id="ARBA00012483"/>
    </source>
</evidence>
<dbReference type="GO" id="GO:0061630">
    <property type="term" value="F:ubiquitin protein ligase activity"/>
    <property type="evidence" value="ECO:0007669"/>
    <property type="project" value="UniProtKB-EC"/>
</dbReference>
<evidence type="ECO:0000256" key="10">
    <source>
        <dbReference type="ARBA" id="ARBA00022833"/>
    </source>
</evidence>
<evidence type="ECO:0000256" key="13">
    <source>
        <dbReference type="SAM" id="MobiDB-lite"/>
    </source>
</evidence>
<dbReference type="CDD" id="cd16615">
    <property type="entry name" value="RING-HC_ZNF598"/>
    <property type="match status" value="1"/>
</dbReference>
<evidence type="ECO:0000256" key="12">
    <source>
        <dbReference type="PROSITE-ProRule" id="PRU00175"/>
    </source>
</evidence>
<proteinExistence type="inferred from homology"/>
<dbReference type="InterPro" id="IPR001841">
    <property type="entry name" value="Znf_RING"/>
</dbReference>
<feature type="compositionally biased region" description="Low complexity" evidence="13">
    <location>
        <begin position="471"/>
        <end position="482"/>
    </location>
</feature>
<keyword evidence="16" id="KW-1185">Reference proteome</keyword>
<feature type="region of interest" description="Disordered" evidence="13">
    <location>
        <begin position="664"/>
        <end position="690"/>
    </location>
</feature>
<comment type="subcellular location">
    <subcellularLocation>
        <location evidence="2">Cytoplasm</location>
    </subcellularLocation>
</comment>
<dbReference type="InterPro" id="IPR057634">
    <property type="entry name" value="PAH_ZNF598/HEL2"/>
</dbReference>
<evidence type="ECO:0000256" key="6">
    <source>
        <dbReference type="ARBA" id="ARBA00022553"/>
    </source>
</evidence>
<dbReference type="PANTHER" id="PTHR22938">
    <property type="entry name" value="ZINC FINGER PROTEIN 598"/>
    <property type="match status" value="1"/>
</dbReference>
<keyword evidence="6" id="KW-0597">Phosphoprotein</keyword>
<evidence type="ECO:0000256" key="8">
    <source>
        <dbReference type="ARBA" id="ARBA00022723"/>
    </source>
</evidence>
<dbReference type="SMART" id="SM00355">
    <property type="entry name" value="ZnF_C2H2"/>
    <property type="match status" value="4"/>
</dbReference>
<reference evidence="15 16" key="1">
    <citation type="submission" date="2024-02" db="EMBL/GenBank/DDBJ databases">
        <authorList>
            <person name="Vignale AGUSTIN F."/>
            <person name="Sosa J E."/>
            <person name="Modenutti C."/>
        </authorList>
    </citation>
    <scope>NUCLEOTIDE SEQUENCE [LARGE SCALE GENOMIC DNA]</scope>
</reference>
<dbReference type="InterPro" id="IPR013087">
    <property type="entry name" value="Znf_C2H2_type"/>
</dbReference>
<dbReference type="GO" id="GO:0005737">
    <property type="term" value="C:cytoplasm"/>
    <property type="evidence" value="ECO:0007669"/>
    <property type="project" value="UniProtKB-SubCell"/>
</dbReference>
<keyword evidence="10" id="KW-0862">Zinc</keyword>
<organism evidence="15 16">
    <name type="scientific">Ilex paraguariensis</name>
    <name type="common">yerba mate</name>
    <dbReference type="NCBI Taxonomy" id="185542"/>
    <lineage>
        <taxon>Eukaryota</taxon>
        <taxon>Viridiplantae</taxon>
        <taxon>Streptophyta</taxon>
        <taxon>Embryophyta</taxon>
        <taxon>Tracheophyta</taxon>
        <taxon>Spermatophyta</taxon>
        <taxon>Magnoliopsida</taxon>
        <taxon>eudicotyledons</taxon>
        <taxon>Gunneridae</taxon>
        <taxon>Pentapetalae</taxon>
        <taxon>asterids</taxon>
        <taxon>campanulids</taxon>
        <taxon>Aquifoliales</taxon>
        <taxon>Aquifoliaceae</taxon>
        <taxon>Ilex</taxon>
    </lineage>
</organism>
<evidence type="ECO:0000256" key="7">
    <source>
        <dbReference type="ARBA" id="ARBA00022679"/>
    </source>
</evidence>